<name>A0ABP3B1Y0_9LIST</name>
<dbReference type="EMBL" id="AODF01000001">
    <property type="protein sequence ID" value="EUJ33854.1"/>
    <property type="molecule type" value="Genomic_DNA"/>
</dbReference>
<evidence type="ECO:0000313" key="2">
    <source>
        <dbReference type="Proteomes" id="UP000019249"/>
    </source>
</evidence>
<keyword evidence="2" id="KW-1185">Reference proteome</keyword>
<dbReference type="Proteomes" id="UP000019249">
    <property type="component" value="Unassembled WGS sequence"/>
</dbReference>
<organism evidence="1 2">
    <name type="scientific">Listeria floridensis FSL S10-1187</name>
    <dbReference type="NCBI Taxonomy" id="1265817"/>
    <lineage>
        <taxon>Bacteria</taxon>
        <taxon>Bacillati</taxon>
        <taxon>Bacillota</taxon>
        <taxon>Bacilli</taxon>
        <taxon>Bacillales</taxon>
        <taxon>Listeriaceae</taxon>
        <taxon>Listeria</taxon>
    </lineage>
</organism>
<comment type="caution">
    <text evidence="1">The sequence shown here is derived from an EMBL/GenBank/DDBJ whole genome shotgun (WGS) entry which is preliminary data.</text>
</comment>
<accession>A0ABP3B1Y0</accession>
<reference evidence="1 2" key="1">
    <citation type="journal article" date="2014" name="Int. J. Syst. Evol. Microbiol.">
        <title>Listeria floridensis sp. nov., Listeria aquatica sp. nov., Listeria cornellensis sp. nov., Listeria riparia sp. nov. and Listeria grandensis sp. nov., from agricultural and natural environments.</title>
        <authorList>
            <person name="den Bakker H.C."/>
            <person name="Warchocki S."/>
            <person name="Wright E.M."/>
            <person name="Allred A.F."/>
            <person name="Ahlstrom C."/>
            <person name="Manuel C.S."/>
            <person name="Stasiewicz M.J."/>
            <person name="Burrell A."/>
            <person name="Roof S."/>
            <person name="Strawn L."/>
            <person name="Fortes E.D."/>
            <person name="Nightingale K.K."/>
            <person name="Kephart D."/>
            <person name="Wiedmann M."/>
        </authorList>
    </citation>
    <scope>NUCLEOTIDE SEQUENCE [LARGE SCALE GENOMIC DNA]</scope>
    <source>
        <strain evidence="1 2">FSL S10-1187</strain>
    </source>
</reference>
<proteinExistence type="predicted"/>
<evidence type="ECO:0000313" key="1">
    <source>
        <dbReference type="EMBL" id="EUJ33854.1"/>
    </source>
</evidence>
<gene>
    <name evidence="1" type="ORF">MFLO_01470</name>
</gene>
<protein>
    <submittedName>
        <fullName evidence="1">Uncharacterized protein</fullName>
    </submittedName>
</protein>
<sequence length="61" mass="7279">MDENLDGKKYETGNSQREPIFAESGLVGTFWKCLPEFSWEIIREYHETAQVVKTSMRWDFF</sequence>